<name>A0A1E7Z1A1_9PROT</name>
<sequence>MTEMVRSEQQFLGNRVRKWVPYVAGAAAMLVADAALAASGGPFGDISNFIQQNFMPFIGTVGIAGGVGYAGVHAFKHDYGKAGMGIGTAAGGGFLISQYGWFGQQAGIQAATLGGHITVAAALGHALGLL</sequence>
<keyword evidence="1" id="KW-1133">Transmembrane helix</keyword>
<protein>
    <submittedName>
        <fullName evidence="2">Uncharacterized protein</fullName>
    </submittedName>
</protein>
<dbReference type="EMBL" id="LZYH01000217">
    <property type="protein sequence ID" value="OFC62521.1"/>
    <property type="molecule type" value="Genomic_DNA"/>
</dbReference>
<proteinExistence type="predicted"/>
<evidence type="ECO:0000256" key="1">
    <source>
        <dbReference type="SAM" id="Phobius"/>
    </source>
</evidence>
<organism evidence="2 3">
    <name type="scientific">Acidithiobacillus caldus</name>
    <dbReference type="NCBI Taxonomy" id="33059"/>
    <lineage>
        <taxon>Bacteria</taxon>
        <taxon>Pseudomonadati</taxon>
        <taxon>Pseudomonadota</taxon>
        <taxon>Acidithiobacillia</taxon>
        <taxon>Acidithiobacillales</taxon>
        <taxon>Acidithiobacillaceae</taxon>
        <taxon>Acidithiobacillus</taxon>
    </lineage>
</organism>
<feature type="transmembrane region" description="Helical" evidence="1">
    <location>
        <begin position="108"/>
        <end position="129"/>
    </location>
</feature>
<feature type="transmembrane region" description="Helical" evidence="1">
    <location>
        <begin position="54"/>
        <end position="75"/>
    </location>
</feature>
<feature type="transmembrane region" description="Helical" evidence="1">
    <location>
        <begin position="20"/>
        <end position="42"/>
    </location>
</feature>
<dbReference type="AlphaFoldDB" id="A0A1E7Z1A1"/>
<evidence type="ECO:0000313" key="3">
    <source>
        <dbReference type="Proteomes" id="UP000175707"/>
    </source>
</evidence>
<keyword evidence="1" id="KW-0812">Transmembrane</keyword>
<feature type="transmembrane region" description="Helical" evidence="1">
    <location>
        <begin position="82"/>
        <end position="102"/>
    </location>
</feature>
<evidence type="ECO:0000313" key="2">
    <source>
        <dbReference type="EMBL" id="OFC62521.1"/>
    </source>
</evidence>
<reference evidence="2 3" key="1">
    <citation type="submission" date="2016-06" db="EMBL/GenBank/DDBJ databases">
        <title>Gene turnover analysis identifies the evolutionary adaptation of the extremophile Acidithiobacillus caldus.</title>
        <authorList>
            <person name="Zhang X."/>
        </authorList>
    </citation>
    <scope>NUCLEOTIDE SEQUENCE [LARGE SCALE GENOMIC DNA]</scope>
    <source>
        <strain evidence="2 3">S1</strain>
    </source>
</reference>
<gene>
    <name evidence="2" type="ORF">BAE30_01785</name>
</gene>
<comment type="caution">
    <text evidence="2">The sequence shown here is derived from an EMBL/GenBank/DDBJ whole genome shotgun (WGS) entry which is preliminary data.</text>
</comment>
<keyword evidence="1" id="KW-0472">Membrane</keyword>
<accession>A0A1E7Z1A1</accession>
<dbReference type="Proteomes" id="UP000175707">
    <property type="component" value="Unassembled WGS sequence"/>
</dbReference>